<dbReference type="Proteomes" id="UP001165289">
    <property type="component" value="Unassembled WGS sequence"/>
</dbReference>
<dbReference type="PANTHER" id="PTHR24104">
    <property type="entry name" value="E3 UBIQUITIN-PROTEIN LIGASE NHLRC1-RELATED"/>
    <property type="match status" value="1"/>
</dbReference>
<evidence type="ECO:0000256" key="2">
    <source>
        <dbReference type="PROSITE-ProRule" id="PRU00504"/>
    </source>
</evidence>
<dbReference type="GO" id="GO:0043161">
    <property type="term" value="P:proteasome-mediated ubiquitin-dependent protein catabolic process"/>
    <property type="evidence" value="ECO:0007669"/>
    <property type="project" value="TreeGrafter"/>
</dbReference>
<dbReference type="GO" id="GO:0000209">
    <property type="term" value="P:protein polyubiquitination"/>
    <property type="evidence" value="ECO:0007669"/>
    <property type="project" value="TreeGrafter"/>
</dbReference>
<dbReference type="PANTHER" id="PTHR24104:SF25">
    <property type="entry name" value="PROTEIN LIN-41"/>
    <property type="match status" value="1"/>
</dbReference>
<comment type="caution">
    <text evidence="3">The sequence shown here is derived from an EMBL/GenBank/DDBJ whole genome shotgun (WGS) entry which is preliminary data.</text>
</comment>
<evidence type="ECO:0000256" key="1">
    <source>
        <dbReference type="ARBA" id="ARBA00022737"/>
    </source>
</evidence>
<dbReference type="Pfam" id="PF01436">
    <property type="entry name" value="NHL"/>
    <property type="match status" value="2"/>
</dbReference>
<proteinExistence type="predicted"/>
<evidence type="ECO:0000313" key="4">
    <source>
        <dbReference type="Proteomes" id="UP001165289"/>
    </source>
</evidence>
<dbReference type="PROSITE" id="PS51125">
    <property type="entry name" value="NHL"/>
    <property type="match status" value="2"/>
</dbReference>
<dbReference type="SUPFAM" id="SSF101898">
    <property type="entry name" value="NHL repeat"/>
    <property type="match status" value="1"/>
</dbReference>
<dbReference type="InterPro" id="IPR001258">
    <property type="entry name" value="NHL_repeat"/>
</dbReference>
<dbReference type="AlphaFoldDB" id="A0AAV7KFP0"/>
<dbReference type="CDD" id="cd05819">
    <property type="entry name" value="NHL"/>
    <property type="match status" value="1"/>
</dbReference>
<keyword evidence="4" id="KW-1185">Reference proteome</keyword>
<reference evidence="3 4" key="1">
    <citation type="journal article" date="2023" name="BMC Biol.">
        <title>The compact genome of the sponge Oopsacas minuta (Hexactinellida) is lacking key metazoan core genes.</title>
        <authorList>
            <person name="Santini S."/>
            <person name="Schenkelaars Q."/>
            <person name="Jourda C."/>
            <person name="Duchesne M."/>
            <person name="Belahbib H."/>
            <person name="Rocher C."/>
            <person name="Selva M."/>
            <person name="Riesgo A."/>
            <person name="Vervoort M."/>
            <person name="Leys S.P."/>
            <person name="Kodjabachian L."/>
            <person name="Le Bivic A."/>
            <person name="Borchiellini C."/>
            <person name="Claverie J.M."/>
            <person name="Renard E."/>
        </authorList>
    </citation>
    <scope>NUCLEOTIDE SEQUENCE [LARGE SCALE GENOMIC DNA]</scope>
    <source>
        <strain evidence="3">SPO-2</strain>
    </source>
</reference>
<name>A0AAV7KFP0_9METZ</name>
<protein>
    <submittedName>
        <fullName evidence="3">RING finger protein nhl-1-like</fullName>
    </submittedName>
</protein>
<dbReference type="GO" id="GO:0008270">
    <property type="term" value="F:zinc ion binding"/>
    <property type="evidence" value="ECO:0007669"/>
    <property type="project" value="UniProtKB-KW"/>
</dbReference>
<organism evidence="3 4">
    <name type="scientific">Oopsacas minuta</name>
    <dbReference type="NCBI Taxonomy" id="111878"/>
    <lineage>
        <taxon>Eukaryota</taxon>
        <taxon>Metazoa</taxon>
        <taxon>Porifera</taxon>
        <taxon>Hexactinellida</taxon>
        <taxon>Hexasterophora</taxon>
        <taxon>Lyssacinosida</taxon>
        <taxon>Leucopsacidae</taxon>
        <taxon>Oopsacas</taxon>
    </lineage>
</organism>
<dbReference type="InterPro" id="IPR050952">
    <property type="entry name" value="TRIM-NHL_E3_ligases"/>
</dbReference>
<keyword evidence="1" id="KW-0677">Repeat</keyword>
<gene>
    <name evidence="3" type="ORF">LOD99_10452</name>
</gene>
<dbReference type="EMBL" id="JAKMXF010000037">
    <property type="protein sequence ID" value="KAI6660216.1"/>
    <property type="molecule type" value="Genomic_DNA"/>
</dbReference>
<dbReference type="Gene3D" id="2.120.10.30">
    <property type="entry name" value="TolB, C-terminal domain"/>
    <property type="match status" value="1"/>
</dbReference>
<evidence type="ECO:0000313" key="3">
    <source>
        <dbReference type="EMBL" id="KAI6660216.1"/>
    </source>
</evidence>
<feature type="repeat" description="NHL" evidence="2">
    <location>
        <begin position="114"/>
        <end position="158"/>
    </location>
</feature>
<sequence length="286" mass="32461">MATANTLERIFSVDYKSKIQPIVSVCIWEMGLENLNAPYGVTIDNSTGDIYVADRWNNCVVVFDCNGQIMFEFGDEEGEGKMNGPIGLAICRDRILIAQRNNCILNYQVNGEFVSRIGKLGKGELEFDYLCGLTIDESNGEVYICDSNNHRIQILSKELTYKTQFGQDNLESPFDVKLTKEFIHILDESNPCLHLYNYNLVLHKSIISKGYGLQLMNPYFFYIDHSNNILITDYSYISSSASISIFNYQFDLIHKISIAYPTGITVDNRGRVIVVCAGGEHRFNIF</sequence>
<feature type="repeat" description="NHL" evidence="2">
    <location>
        <begin position="24"/>
        <end position="66"/>
    </location>
</feature>
<dbReference type="InterPro" id="IPR011042">
    <property type="entry name" value="6-blade_b-propeller_TolB-like"/>
</dbReference>
<accession>A0AAV7KFP0</accession>
<dbReference type="GO" id="GO:0061630">
    <property type="term" value="F:ubiquitin protein ligase activity"/>
    <property type="evidence" value="ECO:0007669"/>
    <property type="project" value="TreeGrafter"/>
</dbReference>